<comment type="caution">
    <text evidence="1">The sequence shown here is derived from an EMBL/GenBank/DDBJ whole genome shotgun (WGS) entry which is preliminary data.</text>
</comment>
<evidence type="ECO:0000313" key="1">
    <source>
        <dbReference type="EMBL" id="KAJ4153122.1"/>
    </source>
</evidence>
<dbReference type="KEGG" id="amus:LMH87_009626"/>
<name>A0A9W8QCD3_AKAMU</name>
<sequence length="215" mass="23869">MSRPGSQSNILGQLDSADLSRSGLSGPVLPDGTFRLHRRRLNRFSDEENQGIPLNVPLASSDANEAFASIPAEIISNATLVYVGFDLATATLIWSKWTNREQDGGIYREGDPIGAHGEQMAFLDFMSGGIGERGDTWDTDNQKWIDCMNAYGMAREFQEAILDPQFNDIRHQQTCASWIKETIQVRYDALHEVHKASMRRESALKETEAAPSGHA</sequence>
<protein>
    <submittedName>
        <fullName evidence="1">Uncharacterized protein</fullName>
    </submittedName>
</protein>
<keyword evidence="2" id="KW-1185">Reference proteome</keyword>
<reference evidence="1" key="1">
    <citation type="journal article" date="2023" name="Access Microbiol">
        <title>De-novo genome assembly for Akanthomyces muscarius, a biocontrol agent of insect agricultural pests.</title>
        <authorList>
            <person name="Erdos Z."/>
            <person name="Studholme D.J."/>
            <person name="Raymond B."/>
            <person name="Sharma M."/>
        </authorList>
    </citation>
    <scope>NUCLEOTIDE SEQUENCE</scope>
    <source>
        <strain evidence="1">Ve6</strain>
    </source>
</reference>
<gene>
    <name evidence="1" type="ORF">LMH87_009626</name>
</gene>
<dbReference type="AlphaFoldDB" id="A0A9W8QCD3"/>
<dbReference type="RefSeq" id="XP_056053780.1">
    <property type="nucleotide sequence ID" value="XM_056196654.1"/>
</dbReference>
<dbReference type="GeneID" id="80896785"/>
<organism evidence="1 2">
    <name type="scientific">Akanthomyces muscarius</name>
    <name type="common">Entomopathogenic fungus</name>
    <name type="synonym">Lecanicillium muscarium</name>
    <dbReference type="NCBI Taxonomy" id="2231603"/>
    <lineage>
        <taxon>Eukaryota</taxon>
        <taxon>Fungi</taxon>
        <taxon>Dikarya</taxon>
        <taxon>Ascomycota</taxon>
        <taxon>Pezizomycotina</taxon>
        <taxon>Sordariomycetes</taxon>
        <taxon>Hypocreomycetidae</taxon>
        <taxon>Hypocreales</taxon>
        <taxon>Cordycipitaceae</taxon>
        <taxon>Akanthomyces</taxon>
    </lineage>
</organism>
<dbReference type="EMBL" id="JAJHUN010000008">
    <property type="protein sequence ID" value="KAJ4153122.1"/>
    <property type="molecule type" value="Genomic_DNA"/>
</dbReference>
<accession>A0A9W8QCD3</accession>
<evidence type="ECO:0000313" key="2">
    <source>
        <dbReference type="Proteomes" id="UP001144673"/>
    </source>
</evidence>
<dbReference type="Proteomes" id="UP001144673">
    <property type="component" value="Chromosome 5"/>
</dbReference>
<proteinExistence type="predicted"/>